<dbReference type="EC" id="4.2.2.10" evidence="8"/>
<sequence>MVRFVDLSLSLLLLTVGARAAPVEACDGEYEEPISTSILATSSSSTLTVSASTAAAKVQAVTAAVATANAVSGTTGGASGTPVGFALSAGVTGGGDATPAEPADAAELKTWLEDDVARVIIISKEYNFIGTEGTCEDCDGCIPDSYTCDAGQLAIAVIGWCDPYPAKKITYDNAGMSSIEVKANKSLIGTGSGAVIRGKGLRIVNGAENIIIQNVHFTEINPQFIWGGDAIILDGTDKIWIDHCKFSLVGRQMFVTGYEASGRVTLSYNEFDGNTDWSASCDGRHYWAFLGLGDDDLITLYGNYFHHTSGRTPKLGNKATYHALNNYWYSNTGHAFDVSEGSDVLIEGNVFEDVKTPLMASDHPGLIFVPESSTTGSCTESLERACVSNTLTSSGTLVGTDTGFLSNFTGYSVPDALESTGVKAFVLANAGVGKL</sequence>
<comment type="function">
    <text evidence="7">Pectinolytic enzymes consist of four classes of enzymes: pectin lyase, polygalacturonase, pectin methylesterase and rhamnogalacturonase. Among pectinolytic enzymes, pectin lyase is the most important in depolymerization of pectin, since it cleaves internal glycosidic bonds of highly methylated pectins.</text>
</comment>
<keyword evidence="3" id="KW-1015">Disulfide bond</keyword>
<dbReference type="Proteomes" id="UP001629113">
    <property type="component" value="Unassembled WGS sequence"/>
</dbReference>
<dbReference type="EMBL" id="JBFCZG010000002">
    <property type="protein sequence ID" value="KAL3425290.1"/>
    <property type="molecule type" value="Genomic_DNA"/>
</dbReference>
<evidence type="ECO:0000256" key="9">
    <source>
        <dbReference type="RuleBase" id="RU361173"/>
    </source>
</evidence>
<keyword evidence="4" id="KW-0325">Glycoprotein</keyword>
<accession>A0ABR4PPI6</accession>
<dbReference type="InterPro" id="IPR002022">
    <property type="entry name" value="Pec_lyase"/>
</dbReference>
<evidence type="ECO:0000256" key="5">
    <source>
        <dbReference type="ARBA" id="ARBA00023239"/>
    </source>
</evidence>
<evidence type="ECO:0000256" key="4">
    <source>
        <dbReference type="ARBA" id="ARBA00023180"/>
    </source>
</evidence>
<comment type="catalytic activity">
    <reaction evidence="6">
        <text>Eliminative cleavage of (1-&gt;4)-alpha-D-galacturonan methyl ester to give oligosaccharides with 4-deoxy-6-O-methyl-alpha-D-galact-4-enuronosyl groups at their non-reducing ends.</text>
        <dbReference type="EC" id="4.2.2.10"/>
    </reaction>
</comment>
<dbReference type="InterPro" id="IPR011050">
    <property type="entry name" value="Pectin_lyase_fold/virulence"/>
</dbReference>
<keyword evidence="5 9" id="KW-0456">Lyase</keyword>
<keyword evidence="2 10" id="KW-0732">Signal</keyword>
<gene>
    <name evidence="12" type="ORF">PVAG01_02081</name>
</gene>
<evidence type="ECO:0000313" key="12">
    <source>
        <dbReference type="EMBL" id="KAL3425290.1"/>
    </source>
</evidence>
<dbReference type="Pfam" id="PF00544">
    <property type="entry name" value="Pectate_lyase_4"/>
    <property type="match status" value="1"/>
</dbReference>
<keyword evidence="9" id="KW-0964">Secreted</keyword>
<feature type="domain" description="Pectate lyase" evidence="11">
    <location>
        <begin position="154"/>
        <end position="357"/>
    </location>
</feature>
<evidence type="ECO:0000256" key="7">
    <source>
        <dbReference type="ARBA" id="ARBA00037631"/>
    </source>
</evidence>
<dbReference type="PANTHER" id="PTHR31683">
    <property type="entry name" value="PECTATE LYASE 18-RELATED"/>
    <property type="match status" value="1"/>
</dbReference>
<evidence type="ECO:0000256" key="10">
    <source>
        <dbReference type="SAM" id="SignalP"/>
    </source>
</evidence>
<keyword evidence="9" id="KW-0624">Polysaccharide degradation</keyword>
<evidence type="ECO:0000256" key="8">
    <source>
        <dbReference type="ARBA" id="ARBA00039082"/>
    </source>
</evidence>
<evidence type="ECO:0000256" key="6">
    <source>
        <dbReference type="ARBA" id="ARBA00036818"/>
    </source>
</evidence>
<dbReference type="Gene3D" id="2.160.20.10">
    <property type="entry name" value="Single-stranded right-handed beta-helix, Pectin lyase-like"/>
    <property type="match status" value="1"/>
</dbReference>
<evidence type="ECO:0000313" key="13">
    <source>
        <dbReference type="Proteomes" id="UP001629113"/>
    </source>
</evidence>
<evidence type="ECO:0000259" key="11">
    <source>
        <dbReference type="SMART" id="SM00656"/>
    </source>
</evidence>
<evidence type="ECO:0000256" key="2">
    <source>
        <dbReference type="ARBA" id="ARBA00022729"/>
    </source>
</evidence>
<evidence type="ECO:0000256" key="3">
    <source>
        <dbReference type="ARBA" id="ARBA00023157"/>
    </source>
</evidence>
<dbReference type="SMART" id="SM00656">
    <property type="entry name" value="Amb_all"/>
    <property type="match status" value="1"/>
</dbReference>
<reference evidence="12 13" key="1">
    <citation type="submission" date="2024-06" db="EMBL/GenBank/DDBJ databases">
        <title>Complete genome of Phlyctema vagabunda strain 19-DSS-EL-015.</title>
        <authorList>
            <person name="Fiorenzani C."/>
        </authorList>
    </citation>
    <scope>NUCLEOTIDE SEQUENCE [LARGE SCALE GENOMIC DNA]</scope>
    <source>
        <strain evidence="12 13">19-DSS-EL-015</strain>
    </source>
</reference>
<name>A0ABR4PPI6_9HELO</name>
<feature type="chain" id="PRO_5045949792" description="pectin lyase" evidence="10">
    <location>
        <begin position="21"/>
        <end position="435"/>
    </location>
</feature>
<keyword evidence="13" id="KW-1185">Reference proteome</keyword>
<dbReference type="InterPro" id="IPR012334">
    <property type="entry name" value="Pectin_lyas_fold"/>
</dbReference>
<dbReference type="InterPro" id="IPR045032">
    <property type="entry name" value="PEL"/>
</dbReference>
<comment type="similarity">
    <text evidence="1 9">Belongs to the polysaccharide lyase 1 family.</text>
</comment>
<organism evidence="12 13">
    <name type="scientific">Phlyctema vagabunda</name>
    <dbReference type="NCBI Taxonomy" id="108571"/>
    <lineage>
        <taxon>Eukaryota</taxon>
        <taxon>Fungi</taxon>
        <taxon>Dikarya</taxon>
        <taxon>Ascomycota</taxon>
        <taxon>Pezizomycotina</taxon>
        <taxon>Leotiomycetes</taxon>
        <taxon>Helotiales</taxon>
        <taxon>Dermateaceae</taxon>
        <taxon>Phlyctema</taxon>
    </lineage>
</organism>
<dbReference type="SUPFAM" id="SSF51126">
    <property type="entry name" value="Pectin lyase-like"/>
    <property type="match status" value="1"/>
</dbReference>
<protein>
    <recommendedName>
        <fullName evidence="8">pectin lyase</fullName>
        <ecNumber evidence="8">4.2.2.10</ecNumber>
    </recommendedName>
</protein>
<proteinExistence type="inferred from homology"/>
<evidence type="ECO:0000256" key="1">
    <source>
        <dbReference type="ARBA" id="ARBA00010980"/>
    </source>
</evidence>
<feature type="signal peptide" evidence="10">
    <location>
        <begin position="1"/>
        <end position="20"/>
    </location>
</feature>
<keyword evidence="9" id="KW-0119">Carbohydrate metabolism</keyword>
<comment type="caution">
    <text evidence="12">The sequence shown here is derived from an EMBL/GenBank/DDBJ whole genome shotgun (WGS) entry which is preliminary data.</text>
</comment>
<comment type="subcellular location">
    <subcellularLocation>
        <location evidence="9">Secreted</location>
    </subcellularLocation>
</comment>
<dbReference type="PANTHER" id="PTHR31683:SF67">
    <property type="entry name" value="PECTIN LYASE F-RELATED"/>
    <property type="match status" value="1"/>
</dbReference>
<dbReference type="GO" id="GO:0016829">
    <property type="term" value="F:lyase activity"/>
    <property type="evidence" value="ECO:0007669"/>
    <property type="project" value="UniProtKB-KW"/>
</dbReference>